<dbReference type="InterPro" id="IPR000089">
    <property type="entry name" value="Biotin_lipoyl"/>
</dbReference>
<dbReference type="FunFam" id="2.40.50.100:FF:000003">
    <property type="entry name" value="Acetyl-CoA carboxylase biotin carboxyl carrier protein"/>
    <property type="match status" value="1"/>
</dbReference>
<dbReference type="PROSITE" id="PS00188">
    <property type="entry name" value="BIOTIN"/>
    <property type="match status" value="1"/>
</dbReference>
<dbReference type="PANTHER" id="PTHR45266">
    <property type="entry name" value="OXALOACETATE DECARBOXYLASE ALPHA CHAIN"/>
    <property type="match status" value="1"/>
</dbReference>
<keyword evidence="4" id="KW-1185">Reference proteome</keyword>
<dbReference type="EMBL" id="QREG01000008">
    <property type="protein sequence ID" value="RED99511.1"/>
    <property type="molecule type" value="Genomic_DNA"/>
</dbReference>
<gene>
    <name evidence="3" type="ORF">C7460_108131</name>
</gene>
<comment type="caution">
    <text evidence="3">The sequence shown here is derived from an EMBL/GenBank/DDBJ whole genome shotgun (WGS) entry which is preliminary data.</text>
</comment>
<evidence type="ECO:0000313" key="3">
    <source>
        <dbReference type="EMBL" id="RED99511.1"/>
    </source>
</evidence>
<dbReference type="PROSITE" id="PS50968">
    <property type="entry name" value="BIOTINYL_LIPOYL"/>
    <property type="match status" value="1"/>
</dbReference>
<evidence type="ECO:0000256" key="1">
    <source>
        <dbReference type="ARBA" id="ARBA00023267"/>
    </source>
</evidence>
<dbReference type="InterPro" id="IPR011053">
    <property type="entry name" value="Single_hybrid_motif"/>
</dbReference>
<dbReference type="Pfam" id="PF00364">
    <property type="entry name" value="Biotin_lipoyl"/>
    <property type="match status" value="1"/>
</dbReference>
<evidence type="ECO:0000259" key="2">
    <source>
        <dbReference type="PROSITE" id="PS50968"/>
    </source>
</evidence>
<evidence type="ECO:0000313" key="4">
    <source>
        <dbReference type="Proteomes" id="UP000256779"/>
    </source>
</evidence>
<keyword evidence="1" id="KW-0092">Biotin</keyword>
<dbReference type="CDD" id="cd06850">
    <property type="entry name" value="biotinyl_domain"/>
    <property type="match status" value="1"/>
</dbReference>
<sequence length="197" mass="21858">MIFYHQKVTRFKSLKAIHMAYFIYNSGSKNNPKMNLKISVNNDHLFEVKDRNGTLLVNESSIDYSLKQVAKDEFVLHYNQKAYQINVLNDAGAELELSINGAPVHLEIKDHITQILEELGMDVSEGAQVNEITAPMPGGIIDINVKAGDTVHEGDALLILEAMKMENIIKSPVAGTIAEVHVGKGDNVEKNQLLISF</sequence>
<dbReference type="AlphaFoldDB" id="A0A3D9L682"/>
<dbReference type="PANTHER" id="PTHR45266:SF3">
    <property type="entry name" value="OXALOACETATE DECARBOXYLASE ALPHA CHAIN"/>
    <property type="match status" value="1"/>
</dbReference>
<organism evidence="3 4">
    <name type="scientific">Marinoscillum furvescens DSM 4134</name>
    <dbReference type="NCBI Taxonomy" id="1122208"/>
    <lineage>
        <taxon>Bacteria</taxon>
        <taxon>Pseudomonadati</taxon>
        <taxon>Bacteroidota</taxon>
        <taxon>Cytophagia</taxon>
        <taxon>Cytophagales</taxon>
        <taxon>Reichenbachiellaceae</taxon>
        <taxon>Marinoscillum</taxon>
    </lineage>
</organism>
<dbReference type="InterPro" id="IPR050709">
    <property type="entry name" value="Biotin_Carboxyl_Carrier/Decarb"/>
</dbReference>
<name>A0A3D9L682_MARFU</name>
<feature type="domain" description="Lipoyl-binding" evidence="2">
    <location>
        <begin position="122"/>
        <end position="197"/>
    </location>
</feature>
<dbReference type="Gene3D" id="2.40.50.100">
    <property type="match status" value="1"/>
</dbReference>
<accession>A0A3D9L682</accession>
<dbReference type="InterPro" id="IPR001882">
    <property type="entry name" value="Biotin_BS"/>
</dbReference>
<dbReference type="Proteomes" id="UP000256779">
    <property type="component" value="Unassembled WGS sequence"/>
</dbReference>
<proteinExistence type="predicted"/>
<protein>
    <submittedName>
        <fullName evidence="3">Biotin carboxyl carrier protein</fullName>
    </submittedName>
</protein>
<dbReference type="SUPFAM" id="SSF51230">
    <property type="entry name" value="Single hybrid motif"/>
    <property type="match status" value="1"/>
</dbReference>
<reference evidence="3 4" key="1">
    <citation type="submission" date="2018-07" db="EMBL/GenBank/DDBJ databases">
        <title>Genomic Encyclopedia of Type Strains, Phase IV (KMG-IV): sequencing the most valuable type-strain genomes for metagenomic binning, comparative biology and taxonomic classification.</title>
        <authorList>
            <person name="Goeker M."/>
        </authorList>
    </citation>
    <scope>NUCLEOTIDE SEQUENCE [LARGE SCALE GENOMIC DNA]</scope>
    <source>
        <strain evidence="3 4">DSM 4134</strain>
    </source>
</reference>